<organism evidence="9 10">
    <name type="scientific">Acrobeloides nanus</name>
    <dbReference type="NCBI Taxonomy" id="290746"/>
    <lineage>
        <taxon>Eukaryota</taxon>
        <taxon>Metazoa</taxon>
        <taxon>Ecdysozoa</taxon>
        <taxon>Nematoda</taxon>
        <taxon>Chromadorea</taxon>
        <taxon>Rhabditida</taxon>
        <taxon>Tylenchina</taxon>
        <taxon>Cephalobomorpha</taxon>
        <taxon>Cephaloboidea</taxon>
        <taxon>Cephalobidae</taxon>
        <taxon>Acrobeloides</taxon>
    </lineage>
</organism>
<dbReference type="PROSITE" id="PS50259">
    <property type="entry name" value="G_PROTEIN_RECEP_F3_4"/>
    <property type="match status" value="1"/>
</dbReference>
<evidence type="ECO:0000313" key="10">
    <source>
        <dbReference type="WBParaSite" id="ACRNAN_Path_149.g532.t1"/>
    </source>
</evidence>
<evidence type="ECO:0000256" key="5">
    <source>
        <dbReference type="ARBA" id="ARBA00023180"/>
    </source>
</evidence>
<evidence type="ECO:0000256" key="1">
    <source>
        <dbReference type="ARBA" id="ARBA00004141"/>
    </source>
</evidence>
<comment type="subcellular location">
    <subcellularLocation>
        <location evidence="1">Membrane</location>
        <topology evidence="1">Multi-pass membrane protein</topology>
    </subcellularLocation>
</comment>
<accession>A0A914C156</accession>
<dbReference type="Gene3D" id="3.40.50.2300">
    <property type="match status" value="4"/>
</dbReference>
<feature type="transmembrane region" description="Helical" evidence="7">
    <location>
        <begin position="1038"/>
        <end position="1060"/>
    </location>
</feature>
<evidence type="ECO:0000256" key="3">
    <source>
        <dbReference type="ARBA" id="ARBA00022989"/>
    </source>
</evidence>
<evidence type="ECO:0000256" key="7">
    <source>
        <dbReference type="SAM" id="Phobius"/>
    </source>
</evidence>
<dbReference type="InterPro" id="IPR001828">
    <property type="entry name" value="ANF_lig-bd_rcpt"/>
</dbReference>
<dbReference type="PANTHER" id="PTHR24060">
    <property type="entry name" value="METABOTROPIC GLUTAMATE RECEPTOR"/>
    <property type="match status" value="1"/>
</dbReference>
<reference evidence="10" key="1">
    <citation type="submission" date="2022-11" db="UniProtKB">
        <authorList>
            <consortium name="WormBaseParasite"/>
        </authorList>
    </citation>
    <scope>IDENTIFICATION</scope>
</reference>
<feature type="compositionally biased region" description="Low complexity" evidence="6">
    <location>
        <begin position="1395"/>
        <end position="1408"/>
    </location>
</feature>
<dbReference type="InterPro" id="IPR017978">
    <property type="entry name" value="GPCR_3_C"/>
</dbReference>
<feature type="region of interest" description="Disordered" evidence="6">
    <location>
        <begin position="1370"/>
        <end position="1408"/>
    </location>
</feature>
<keyword evidence="9" id="KW-1185">Reference proteome</keyword>
<evidence type="ECO:0000259" key="8">
    <source>
        <dbReference type="PROSITE" id="PS50259"/>
    </source>
</evidence>
<evidence type="ECO:0000256" key="6">
    <source>
        <dbReference type="SAM" id="MobiDB-lite"/>
    </source>
</evidence>
<name>A0A914C156_9BILA</name>
<dbReference type="InterPro" id="IPR050726">
    <property type="entry name" value="mGluR"/>
</dbReference>
<feature type="transmembrane region" description="Helical" evidence="7">
    <location>
        <begin position="1190"/>
        <end position="1210"/>
    </location>
</feature>
<dbReference type="WBParaSite" id="ACRNAN_Path_149.g532.t1">
    <property type="protein sequence ID" value="ACRNAN_Path_149.g532.t1"/>
    <property type="gene ID" value="ACRNAN_Path_149.g532"/>
</dbReference>
<keyword evidence="5" id="KW-0325">Glycoprotein</keyword>
<proteinExistence type="predicted"/>
<keyword evidence="4 7" id="KW-0472">Membrane</keyword>
<evidence type="ECO:0000256" key="2">
    <source>
        <dbReference type="ARBA" id="ARBA00022692"/>
    </source>
</evidence>
<dbReference type="SUPFAM" id="SSF53822">
    <property type="entry name" value="Periplasmic binding protein-like I"/>
    <property type="match status" value="2"/>
</dbReference>
<evidence type="ECO:0000313" key="9">
    <source>
        <dbReference type="Proteomes" id="UP000887540"/>
    </source>
</evidence>
<keyword evidence="3 7" id="KW-1133">Transmembrane helix</keyword>
<feature type="domain" description="G-protein coupled receptors family 3 profile" evidence="8">
    <location>
        <begin position="1035"/>
        <end position="1277"/>
    </location>
</feature>
<dbReference type="Pfam" id="PF00003">
    <property type="entry name" value="7tm_3"/>
    <property type="match status" value="1"/>
</dbReference>
<keyword evidence="2 7" id="KW-0812">Transmembrane</keyword>
<dbReference type="Proteomes" id="UP000887540">
    <property type="component" value="Unplaced"/>
</dbReference>
<dbReference type="Pfam" id="PF01094">
    <property type="entry name" value="ANF_receptor"/>
    <property type="match status" value="2"/>
</dbReference>
<feature type="transmembrane region" description="Helical" evidence="7">
    <location>
        <begin position="1250"/>
        <end position="1269"/>
    </location>
</feature>
<sequence>MSQKIFYIFYVTLISTSLNVVHSSSKLKASCSVYDPFKVLPDNNKFQIGGAFPLHEPDCLTLIPDTVQDIVAIQWALTHWNQNPENDQAKMGLYAGDTCSRPKEAISQSLRFLDSVGYHEPDECLTERKENIPKLLSIIAPKDPNSSFALGNLLRSANLVVGTYSFSAQNAFKDLENVVGTVPTLDIYGDAMIKLMGTLRSNLVTIIDNGEDASITDSIVEQFRQADVFVSEVVSYDHPLIATILAESDSKIVVSLLDKKKVADLLAKKEIRAQTKIWIVTAIDEDPIMLDENSDILKEGTKIQIISLHAKRKPLGQFKDYFLRVLKSNYESYSLLTSYVQQVFNCSVEKTPGFADCSALDGQRMVELYRLAHTVEPLIRLTYAFAAVGRKLVENKQLRHANICDRPSEACTKTVIQELLKLDYEFGLNDPNEFNGEKLRFYRSGNTILLNGIALEAILTVVNENGPMAYKVLEYESGPKPKVSISNLRQQLSLLRSICQPYRPYCGQCDHVVDVESEKIFLTIPKHYPLYVTGIFDFREGSKCNVLRHDDISLPMAFIHTLWTFRQRYPQLNLLPNIDFGALLIDSCSQGRNAIQSLVQMEKQCIRFEQASRNITIVPGSIFAFVSAVGSESAETIKNYFNSGESGIPAVTIDGGNNQEKNTFTTIPSHKNLAIALLKVLRQMQWEFVSVVLSAQDFDSLAAFRVFERLANDRGVCIAEVINVQGEGHHDLTAHGTNVTLMFTTARDAAAYMSGKLRHGDEYLGSTVHVMIGDAHDFYLHDRTNLAHFVGTVSVQPKDVIYSDFQQWLEMTTPLTLPEQWYWRYVEERWQCALSLSNKNLYAGKMCTGNELLDVHALGRMTRSGYLSRGLERLLFAMDAVYKRLCPEQNGVCSDFYNHGREYVQKILKNTPIEDDFDVYEFLPDHHGNFEYRPIGNWSISTGYRVITAYQTFINGAPKSDFHHTSRCLPPMCKCFLDQDFFLKPLENQQPPSEDNSAAWSKSYVKKEPAMQYVNNDVYNSIFSTWHTGAWRSDPTNYIFLALISIFLLLALIVFVLIIVKMYFRVVKGNQSLGITLLVGIILLYFTTYFFVFDPTDLVCRCRVVLHSTAYTICFGVMITKAVQLRNAEALGFNTAHHISYWNYWLLLFFIFGVQLALNVRWVAEPFMSAWTIENLETQLICAYNKYDFLLAQAYVIILLLLALFINAQNRNIKRNYKETKWLFLASLTCVVFFVVWTILYTLIPNDYRDYVIILESLSCGTILLTFLFGPKIYILLSYEPVVVEARAPTLQNMSENKDFNLFEADEELQQRTGAISPASSTNSSTRTTRCSSLAHRCTITSSSASSCGACSDDQVNISPMFHTVMRKKKNIRRAHSEHEYKHGYTGGNLRDSEPTTPNSTTSSKRSH</sequence>
<feature type="transmembrane region" description="Helical" evidence="7">
    <location>
        <begin position="1104"/>
        <end position="1123"/>
    </location>
</feature>
<feature type="transmembrane region" description="Helical" evidence="7">
    <location>
        <begin position="1144"/>
        <end position="1164"/>
    </location>
</feature>
<feature type="transmembrane region" description="Helical" evidence="7">
    <location>
        <begin position="1222"/>
        <end position="1244"/>
    </location>
</feature>
<dbReference type="InterPro" id="IPR028082">
    <property type="entry name" value="Peripla_BP_I"/>
</dbReference>
<evidence type="ECO:0000256" key="4">
    <source>
        <dbReference type="ARBA" id="ARBA00023136"/>
    </source>
</evidence>
<dbReference type="GO" id="GO:0004930">
    <property type="term" value="F:G protein-coupled receptor activity"/>
    <property type="evidence" value="ECO:0007669"/>
    <property type="project" value="InterPro"/>
</dbReference>
<protein>
    <submittedName>
        <fullName evidence="10">G-protein coupled receptors family 3 profile domain-containing protein</fullName>
    </submittedName>
</protein>
<feature type="transmembrane region" description="Helical" evidence="7">
    <location>
        <begin position="1072"/>
        <end position="1092"/>
    </location>
</feature>
<dbReference type="CDD" id="cd13953">
    <property type="entry name" value="7tm_classC_mGluR-like"/>
    <property type="match status" value="1"/>
</dbReference>
<dbReference type="FunFam" id="3.40.50.2300:FF:000489">
    <property type="entry name" value="Protein CBG01593"/>
    <property type="match status" value="1"/>
</dbReference>
<dbReference type="GO" id="GO:0016020">
    <property type="term" value="C:membrane"/>
    <property type="evidence" value="ECO:0007669"/>
    <property type="project" value="UniProtKB-SubCell"/>
</dbReference>